<dbReference type="InterPro" id="IPR006139">
    <property type="entry name" value="D-isomer_2_OHA_DH_cat_dom"/>
</dbReference>
<evidence type="ECO:0000313" key="7">
    <source>
        <dbReference type="EMBL" id="OGY60350.1"/>
    </source>
</evidence>
<dbReference type="InterPro" id="IPR029753">
    <property type="entry name" value="D-isomer_DH_CS"/>
</dbReference>
<accession>A0A1G1Z907</accession>
<dbReference type="SUPFAM" id="SSF52283">
    <property type="entry name" value="Formate/glycerate dehydrogenase catalytic domain-like"/>
    <property type="match status" value="1"/>
</dbReference>
<reference evidence="7 8" key="1">
    <citation type="journal article" date="2016" name="Nat. Commun.">
        <title>Thousands of microbial genomes shed light on interconnected biogeochemical processes in an aquifer system.</title>
        <authorList>
            <person name="Anantharaman K."/>
            <person name="Brown C.T."/>
            <person name="Hug L.A."/>
            <person name="Sharon I."/>
            <person name="Castelle C.J."/>
            <person name="Probst A.J."/>
            <person name="Thomas B.C."/>
            <person name="Singh A."/>
            <person name="Wilkins M.J."/>
            <person name="Karaoz U."/>
            <person name="Brodie E.L."/>
            <person name="Williams K.H."/>
            <person name="Hubbard S.S."/>
            <person name="Banfield J.F."/>
        </authorList>
    </citation>
    <scope>NUCLEOTIDE SEQUENCE [LARGE SCALE GENOMIC DNA]</scope>
</reference>
<dbReference type="PROSITE" id="PS00671">
    <property type="entry name" value="D_2_HYDROXYACID_DH_3"/>
    <property type="match status" value="1"/>
</dbReference>
<comment type="similarity">
    <text evidence="1 4">Belongs to the D-isomer specific 2-hydroxyacid dehydrogenase family.</text>
</comment>
<feature type="domain" description="D-isomer specific 2-hydroxyacid dehydrogenase NAD-binding" evidence="6">
    <location>
        <begin position="108"/>
        <end position="305"/>
    </location>
</feature>
<evidence type="ECO:0000256" key="4">
    <source>
        <dbReference type="RuleBase" id="RU003719"/>
    </source>
</evidence>
<dbReference type="PANTHER" id="PTHR43026">
    <property type="entry name" value="2-HYDROXYACID DEHYDROGENASE HOMOLOG 1-RELATED"/>
    <property type="match status" value="1"/>
</dbReference>
<dbReference type="PROSITE" id="PS00670">
    <property type="entry name" value="D_2_HYDROXYACID_DH_2"/>
    <property type="match status" value="1"/>
</dbReference>
<evidence type="ECO:0008006" key="9">
    <source>
        <dbReference type="Google" id="ProtNLM"/>
    </source>
</evidence>
<dbReference type="PROSITE" id="PS00065">
    <property type="entry name" value="D_2_HYDROXYACID_DH_1"/>
    <property type="match status" value="1"/>
</dbReference>
<keyword evidence="2 4" id="KW-0560">Oxidoreductase</keyword>
<dbReference type="GO" id="GO:0047545">
    <property type="term" value="F:(S)-2-hydroxyglutarate dehydrogenase activity"/>
    <property type="evidence" value="ECO:0007669"/>
    <property type="project" value="UniProtKB-ARBA"/>
</dbReference>
<dbReference type="Pfam" id="PF00389">
    <property type="entry name" value="2-Hacid_dh"/>
    <property type="match status" value="1"/>
</dbReference>
<evidence type="ECO:0000256" key="2">
    <source>
        <dbReference type="ARBA" id="ARBA00023002"/>
    </source>
</evidence>
<dbReference type="AlphaFoldDB" id="A0A1G1Z907"/>
<organism evidence="7 8">
    <name type="scientific">Candidatus Colwellbacteria bacterium RIFCSPLOWO2_02_FULL_44_20b</name>
    <dbReference type="NCBI Taxonomy" id="1797691"/>
    <lineage>
        <taxon>Bacteria</taxon>
        <taxon>Candidatus Colwelliibacteriota</taxon>
    </lineage>
</organism>
<evidence type="ECO:0000256" key="1">
    <source>
        <dbReference type="ARBA" id="ARBA00005854"/>
    </source>
</evidence>
<dbReference type="Pfam" id="PF02826">
    <property type="entry name" value="2-Hacid_dh_C"/>
    <property type="match status" value="1"/>
</dbReference>
<keyword evidence="3" id="KW-0520">NAD</keyword>
<dbReference type="FunFam" id="3.40.50.720:FF:000041">
    <property type="entry name" value="D-3-phosphoglycerate dehydrogenase"/>
    <property type="match status" value="1"/>
</dbReference>
<dbReference type="GO" id="GO:0006564">
    <property type="term" value="P:L-serine biosynthetic process"/>
    <property type="evidence" value="ECO:0007669"/>
    <property type="project" value="UniProtKB-ARBA"/>
</dbReference>
<dbReference type="GO" id="GO:0004617">
    <property type="term" value="F:phosphoglycerate dehydrogenase activity"/>
    <property type="evidence" value="ECO:0007669"/>
    <property type="project" value="UniProtKB-ARBA"/>
</dbReference>
<sequence>MGILFFETESWEENYLRSKLGVIAAQVFFTHEKLNSDHSFENRSVEAISVFVGSQVDKTVLDQFPELKFLTTRSTGYDHIDLEECHRRNIIVATVPTYGENTVAEHAFGLLLSLSHKIYEGFNRIRETGTFSCEGLQGFDLKGKTLGVVGTGHIGRHVIRMAKGFEMEVIAYDPKPDQQYAAEAGFHYVSFSDLLSLSDVLTIHVPYIQATHHLINKGNIYTMKKGAVLINTSRGPIVETEALVEALTKGHLGGAGLDVLEEEGAARDERAFALYGHPSEAALKTALQNHVLFDLPNVIITPHNAFNTREALQRILDTTIENIKAFQSGMPKNTV</sequence>
<gene>
    <name evidence="7" type="ORF">A3I31_00045</name>
</gene>
<dbReference type="Proteomes" id="UP000178808">
    <property type="component" value="Unassembled WGS sequence"/>
</dbReference>
<dbReference type="InterPro" id="IPR058205">
    <property type="entry name" value="D-LDH-like"/>
</dbReference>
<dbReference type="EMBL" id="MHIZ01000019">
    <property type="protein sequence ID" value="OGY60350.1"/>
    <property type="molecule type" value="Genomic_DNA"/>
</dbReference>
<evidence type="ECO:0000256" key="3">
    <source>
        <dbReference type="ARBA" id="ARBA00023027"/>
    </source>
</evidence>
<dbReference type="InterPro" id="IPR029752">
    <property type="entry name" value="D-isomer_DH_CS1"/>
</dbReference>
<evidence type="ECO:0000313" key="8">
    <source>
        <dbReference type="Proteomes" id="UP000178808"/>
    </source>
</evidence>
<comment type="caution">
    <text evidence="7">The sequence shown here is derived from an EMBL/GenBank/DDBJ whole genome shotgun (WGS) entry which is preliminary data.</text>
</comment>
<evidence type="ECO:0000259" key="5">
    <source>
        <dbReference type="Pfam" id="PF00389"/>
    </source>
</evidence>
<proteinExistence type="inferred from homology"/>
<dbReference type="GO" id="GO:0008720">
    <property type="term" value="F:D-lactate dehydrogenase (NAD+) activity"/>
    <property type="evidence" value="ECO:0007669"/>
    <property type="project" value="TreeGrafter"/>
</dbReference>
<dbReference type="PANTHER" id="PTHR43026:SF1">
    <property type="entry name" value="2-HYDROXYACID DEHYDROGENASE HOMOLOG 1-RELATED"/>
    <property type="match status" value="1"/>
</dbReference>
<dbReference type="GO" id="GO:0051287">
    <property type="term" value="F:NAD binding"/>
    <property type="evidence" value="ECO:0007669"/>
    <property type="project" value="InterPro"/>
</dbReference>
<feature type="domain" description="D-isomer specific 2-hydroxyacid dehydrogenase catalytic" evidence="5">
    <location>
        <begin position="26"/>
        <end position="333"/>
    </location>
</feature>
<name>A0A1G1Z907_9BACT</name>
<evidence type="ECO:0000259" key="6">
    <source>
        <dbReference type="Pfam" id="PF02826"/>
    </source>
</evidence>
<dbReference type="InterPro" id="IPR006140">
    <property type="entry name" value="D-isomer_DH_NAD-bd"/>
</dbReference>
<dbReference type="Gene3D" id="3.40.50.720">
    <property type="entry name" value="NAD(P)-binding Rossmann-like Domain"/>
    <property type="match status" value="2"/>
</dbReference>
<protein>
    <recommendedName>
        <fullName evidence="9">Hydroxyacid dehydrogenase</fullName>
    </recommendedName>
</protein>
<dbReference type="InterPro" id="IPR036291">
    <property type="entry name" value="NAD(P)-bd_dom_sf"/>
</dbReference>
<dbReference type="SUPFAM" id="SSF51735">
    <property type="entry name" value="NAD(P)-binding Rossmann-fold domains"/>
    <property type="match status" value="1"/>
</dbReference>